<accession>G5RUR2</accession>
<dbReference type="AlphaFoldDB" id="G5RUR2"/>
<sequence>MSFAGVNLRAIVPWITLQWQHQQLYGKAYLCKAAVIRIARGAGAIARLI</sequence>
<protein>
    <submittedName>
        <fullName evidence="1">Uncharacterized protein</fullName>
    </submittedName>
</protein>
<gene>
    <name evidence="1" type="ORF">LTSEURB_2123</name>
</gene>
<name>G5RUR2_SALET</name>
<proteinExistence type="predicted"/>
<organism evidence="1 2">
    <name type="scientific">Salmonella enterica subsp. enterica serovar Urbana str. R8-2977</name>
    <dbReference type="NCBI Taxonomy" id="913084"/>
    <lineage>
        <taxon>Bacteria</taxon>
        <taxon>Pseudomonadati</taxon>
        <taxon>Pseudomonadota</taxon>
        <taxon>Gammaproteobacteria</taxon>
        <taxon>Enterobacterales</taxon>
        <taxon>Enterobacteriaceae</taxon>
        <taxon>Salmonella</taxon>
    </lineage>
</organism>
<dbReference type="Proteomes" id="UP000004776">
    <property type="component" value="Unassembled WGS sequence"/>
</dbReference>
<reference evidence="1 2" key="1">
    <citation type="journal article" date="2011" name="BMC Genomics">
        <title>Genome sequencing reveals diversification of virulence factor content and possible host adaptation in distinct subpopulations of Salmonella enterica.</title>
        <authorList>
            <person name="den Bakker H.C."/>
            <person name="Moreno Switt A.I."/>
            <person name="Govoni G."/>
            <person name="Cummings C.A."/>
            <person name="Ranieri M.L."/>
            <person name="Degoricija L."/>
            <person name="Hoelzer K."/>
            <person name="Rodriguez-Rivera L.D."/>
            <person name="Brown S."/>
            <person name="Bolchacova E."/>
            <person name="Furtado M.R."/>
            <person name="Wiedmann M."/>
        </authorList>
    </citation>
    <scope>NUCLEOTIDE SEQUENCE [LARGE SCALE GENOMIC DNA]</scope>
    <source>
        <strain evidence="1 2">R8-2977</strain>
    </source>
</reference>
<evidence type="ECO:0000313" key="1">
    <source>
        <dbReference type="EMBL" id="EHD04097.1"/>
    </source>
</evidence>
<dbReference type="EMBL" id="AFCW01000844">
    <property type="protein sequence ID" value="EHD04097.1"/>
    <property type="molecule type" value="Genomic_DNA"/>
</dbReference>
<evidence type="ECO:0000313" key="2">
    <source>
        <dbReference type="Proteomes" id="UP000004776"/>
    </source>
</evidence>
<comment type="caution">
    <text evidence="1">The sequence shown here is derived from an EMBL/GenBank/DDBJ whole genome shotgun (WGS) entry which is preliminary data.</text>
</comment>
<feature type="non-terminal residue" evidence="1">
    <location>
        <position position="49"/>
    </location>
</feature>